<feature type="domain" description="Tim10-like" evidence="13">
    <location>
        <begin position="15"/>
        <end position="76"/>
    </location>
</feature>
<protein>
    <recommendedName>
        <fullName evidence="12">Mitochondrial import inner membrane translocase subunit</fullName>
    </recommendedName>
</protein>
<dbReference type="GO" id="GO:0005743">
    <property type="term" value="C:mitochondrial inner membrane"/>
    <property type="evidence" value="ECO:0007669"/>
    <property type="project" value="UniProtKB-SubCell"/>
</dbReference>
<gene>
    <name evidence="14" type="primary">TIM9_1</name>
    <name evidence="14" type="ORF">TWF718_008971</name>
</gene>
<keyword evidence="10 12" id="KW-1015">Disulfide bond</keyword>
<evidence type="ECO:0000259" key="13">
    <source>
        <dbReference type="Pfam" id="PF02953"/>
    </source>
</evidence>
<keyword evidence="3 12" id="KW-0813">Transport</keyword>
<dbReference type="Proteomes" id="UP001313282">
    <property type="component" value="Unassembled WGS sequence"/>
</dbReference>
<accession>A0AAN8RGM9</accession>
<keyword evidence="6" id="KW-0862">Zinc</keyword>
<evidence type="ECO:0000256" key="4">
    <source>
        <dbReference type="ARBA" id="ARBA00022723"/>
    </source>
</evidence>
<keyword evidence="15" id="KW-1185">Reference proteome</keyword>
<proteinExistence type="inferred from homology"/>
<evidence type="ECO:0000313" key="15">
    <source>
        <dbReference type="Proteomes" id="UP001313282"/>
    </source>
</evidence>
<comment type="similarity">
    <text evidence="2 12">Belongs to the small Tim family.</text>
</comment>
<organism evidence="14 15">
    <name type="scientific">Orbilia javanica</name>
    <dbReference type="NCBI Taxonomy" id="47235"/>
    <lineage>
        <taxon>Eukaryota</taxon>
        <taxon>Fungi</taxon>
        <taxon>Dikarya</taxon>
        <taxon>Ascomycota</taxon>
        <taxon>Pezizomycotina</taxon>
        <taxon>Orbiliomycetes</taxon>
        <taxon>Orbiliales</taxon>
        <taxon>Orbiliaceae</taxon>
        <taxon>Orbilia</taxon>
    </lineage>
</organism>
<dbReference type="InterPro" id="IPR035427">
    <property type="entry name" value="Tim10-like_dom_sf"/>
</dbReference>
<dbReference type="AlphaFoldDB" id="A0AAN8RGM9"/>
<reference evidence="14 15" key="1">
    <citation type="submission" date="2019-10" db="EMBL/GenBank/DDBJ databases">
        <authorList>
            <person name="Palmer J.M."/>
        </authorList>
    </citation>
    <scope>NUCLEOTIDE SEQUENCE [LARGE SCALE GENOMIC DNA]</scope>
    <source>
        <strain evidence="14 15">TWF718</strain>
    </source>
</reference>
<dbReference type="SUPFAM" id="SSF144122">
    <property type="entry name" value="Tim10-like"/>
    <property type="match status" value="1"/>
</dbReference>
<evidence type="ECO:0000256" key="7">
    <source>
        <dbReference type="ARBA" id="ARBA00022927"/>
    </source>
</evidence>
<evidence type="ECO:0000256" key="1">
    <source>
        <dbReference type="ARBA" id="ARBA00004137"/>
    </source>
</evidence>
<evidence type="ECO:0000256" key="11">
    <source>
        <dbReference type="ARBA" id="ARBA00023186"/>
    </source>
</evidence>
<keyword evidence="9 12" id="KW-0496">Mitochondrion</keyword>
<dbReference type="PANTHER" id="PTHR13172">
    <property type="entry name" value="MITOCHONDRIAL IMPORT INNER MEMBRANE TRANSLOCASE SUBUNIT TIM9B"/>
    <property type="match status" value="1"/>
</dbReference>
<evidence type="ECO:0000313" key="14">
    <source>
        <dbReference type="EMBL" id="KAK6339574.1"/>
    </source>
</evidence>
<evidence type="ECO:0000256" key="10">
    <source>
        <dbReference type="ARBA" id="ARBA00023157"/>
    </source>
</evidence>
<comment type="function">
    <text evidence="12">Mitochondrial intermembrane chaperone that participates in the import and insertion of some multi-pass transmembrane proteins into the mitochondrial inner membrane. Also required for the transfer of beta-barrel precursors from the TOM complex to the sorting and assembly machinery (SAM complex) of the outer membrane. Acts as a chaperone-like protein that protects the hydrophobic precursors from aggregation and guide them through the mitochondrial intermembrane space.</text>
</comment>
<comment type="domain">
    <text evidence="12">The twin CX3C motif contains 4 conserved Cys residues that form 2 disulfide bonds in the mitochondrial intermembrane space.</text>
</comment>
<comment type="subcellular location">
    <subcellularLocation>
        <location evidence="1 12">Mitochondrion inner membrane</location>
        <topology evidence="1 12">Peripheral membrane protein</topology>
        <orientation evidence="1 12">Intermembrane side</orientation>
    </subcellularLocation>
</comment>
<keyword evidence="8 12" id="KW-0811">Translocation</keyword>
<evidence type="ECO:0000256" key="5">
    <source>
        <dbReference type="ARBA" id="ARBA00022792"/>
    </source>
</evidence>
<dbReference type="GO" id="GO:0046872">
    <property type="term" value="F:metal ion binding"/>
    <property type="evidence" value="ECO:0007669"/>
    <property type="project" value="UniProtKB-KW"/>
</dbReference>
<evidence type="ECO:0000256" key="3">
    <source>
        <dbReference type="ARBA" id="ARBA00022448"/>
    </source>
</evidence>
<keyword evidence="5 12" id="KW-0472">Membrane</keyword>
<evidence type="ECO:0000256" key="9">
    <source>
        <dbReference type="ARBA" id="ARBA00023128"/>
    </source>
</evidence>
<comment type="caution">
    <text evidence="14">The sequence shown here is derived from an EMBL/GenBank/DDBJ whole genome shotgun (WGS) entry which is preliminary data.</text>
</comment>
<dbReference type="EMBL" id="JAVHNR010000006">
    <property type="protein sequence ID" value="KAK6339574.1"/>
    <property type="molecule type" value="Genomic_DNA"/>
</dbReference>
<sequence length="100" mass="11615">MDGLTPSEQREFQSVVERRQMREFMTMYSNLVQRCFDDCVNDFTSKTMNNKEEGCISKCVEKWLKGSERMGQRFAEQKYGLSFFLFRLLSVGRDIGGSGS</sequence>
<comment type="subunit">
    <text evidence="12">Heterohexamer.</text>
</comment>
<keyword evidence="7 12" id="KW-0653">Protein transport</keyword>
<dbReference type="GO" id="GO:0015031">
    <property type="term" value="P:protein transport"/>
    <property type="evidence" value="ECO:0007669"/>
    <property type="project" value="UniProtKB-KW"/>
</dbReference>
<evidence type="ECO:0000256" key="8">
    <source>
        <dbReference type="ARBA" id="ARBA00023010"/>
    </source>
</evidence>
<keyword evidence="11 12" id="KW-0143">Chaperone</keyword>
<dbReference type="Gene3D" id="1.10.287.810">
    <property type="entry name" value="Mitochondrial import inner membrane translocase subunit tim13 like domains"/>
    <property type="match status" value="1"/>
</dbReference>
<dbReference type="InterPro" id="IPR050673">
    <property type="entry name" value="Mito_inner_translocase_sub"/>
</dbReference>
<keyword evidence="4" id="KW-0479">Metal-binding</keyword>
<evidence type="ECO:0000256" key="12">
    <source>
        <dbReference type="RuleBase" id="RU367043"/>
    </source>
</evidence>
<name>A0AAN8RGM9_9PEZI</name>
<evidence type="ECO:0000256" key="2">
    <source>
        <dbReference type="ARBA" id="ARBA00006720"/>
    </source>
</evidence>
<evidence type="ECO:0000256" key="6">
    <source>
        <dbReference type="ARBA" id="ARBA00022833"/>
    </source>
</evidence>
<dbReference type="Pfam" id="PF02953">
    <property type="entry name" value="zf-Tim10_DDP"/>
    <property type="match status" value="1"/>
</dbReference>
<dbReference type="InterPro" id="IPR004217">
    <property type="entry name" value="Tim10-like"/>
</dbReference>
<keyword evidence="5 12" id="KW-0999">Mitochondrion inner membrane</keyword>